<organism evidence="2 3">
    <name type="scientific">Halonotius terrestris</name>
    <dbReference type="NCBI Taxonomy" id="2487750"/>
    <lineage>
        <taxon>Archaea</taxon>
        <taxon>Methanobacteriati</taxon>
        <taxon>Methanobacteriota</taxon>
        <taxon>Stenosarchaea group</taxon>
        <taxon>Halobacteria</taxon>
        <taxon>Halobacteriales</taxon>
        <taxon>Haloferacaceae</taxon>
        <taxon>Halonotius</taxon>
    </lineage>
</organism>
<proteinExistence type="predicted"/>
<accession>A0A8J8TB63</accession>
<dbReference type="AlphaFoldDB" id="A0A8J8TB63"/>
<name>A0A8J8TB63_9EURY</name>
<dbReference type="InterPro" id="IPR013561">
    <property type="entry name" value="FilR1_middle_dom"/>
</dbReference>
<dbReference type="Proteomes" id="UP000705823">
    <property type="component" value="Unassembled WGS sequence"/>
</dbReference>
<evidence type="ECO:0000313" key="2">
    <source>
        <dbReference type="EMBL" id="TQQ80885.1"/>
    </source>
</evidence>
<dbReference type="EMBL" id="RKLU01000003">
    <property type="protein sequence ID" value="TQQ80885.1"/>
    <property type="molecule type" value="Genomic_DNA"/>
</dbReference>
<evidence type="ECO:0000259" key="1">
    <source>
        <dbReference type="Pfam" id="PF08350"/>
    </source>
</evidence>
<dbReference type="OrthoDB" id="281918at2157"/>
<protein>
    <recommendedName>
        <fullName evidence="1">Methanogenesis regulatory protein FilR1 middle domain-containing protein</fullName>
    </recommendedName>
</protein>
<keyword evidence="3" id="KW-1185">Reference proteome</keyword>
<evidence type="ECO:0000313" key="3">
    <source>
        <dbReference type="Proteomes" id="UP000705823"/>
    </source>
</evidence>
<dbReference type="Pfam" id="PF08350">
    <property type="entry name" value="FilR1_middle"/>
    <property type="match status" value="1"/>
</dbReference>
<reference evidence="2" key="1">
    <citation type="submission" date="2019-02" db="EMBL/GenBank/DDBJ databases">
        <title>Halonotius sp. a new haloarchaeum isolated from saline soil.</title>
        <authorList>
            <person name="Duran-Viseras A."/>
            <person name="Sanchez-Porro C."/>
            <person name="Ventosa A."/>
        </authorList>
    </citation>
    <scope>NUCLEOTIDE SEQUENCE</scope>
    <source>
        <strain evidence="2">F15B</strain>
    </source>
</reference>
<sequence>MTQLLDTVATTAELSAFLRYAPIDAINTDLLTTADVTVTTPTDADPYAPARKQTEIVHRADRLRVLLPATDLESTRAVTDAVTEDGLELESVVSPSVAATFETPEFKLLVSEGMSTGRSTVLVSPTELPYYLGLADEEAVQIGVADDEGIPRALLETTDARVRQWAEGVYSEYRDAAEARQTDDF</sequence>
<dbReference type="RefSeq" id="WP_142979447.1">
    <property type="nucleotide sequence ID" value="NZ_RKLU01000003.1"/>
</dbReference>
<gene>
    <name evidence="2" type="ORF">EGH24_06920</name>
</gene>
<feature type="domain" description="Methanogenesis regulatory protein FilR1 middle" evidence="1">
    <location>
        <begin position="46"/>
        <end position="175"/>
    </location>
</feature>
<comment type="caution">
    <text evidence="2">The sequence shown here is derived from an EMBL/GenBank/DDBJ whole genome shotgun (WGS) entry which is preliminary data.</text>
</comment>